<evidence type="ECO:0000256" key="3">
    <source>
        <dbReference type="ARBA" id="ARBA00009466"/>
    </source>
</evidence>
<feature type="domain" description="Rab-GAP TBC" evidence="11">
    <location>
        <begin position="1090"/>
        <end position="1355"/>
    </location>
</feature>
<evidence type="ECO:0000256" key="5">
    <source>
        <dbReference type="ARBA" id="ARBA00022468"/>
    </source>
</evidence>
<evidence type="ECO:0000256" key="8">
    <source>
        <dbReference type="ARBA" id="ARBA00023242"/>
    </source>
</evidence>
<feature type="region of interest" description="Disordered" evidence="10">
    <location>
        <begin position="2050"/>
        <end position="2069"/>
    </location>
</feature>
<dbReference type="GO" id="GO:0005737">
    <property type="term" value="C:cytoplasm"/>
    <property type="evidence" value="ECO:0007669"/>
    <property type="project" value="UniProtKB-SubCell"/>
</dbReference>
<dbReference type="PANTHER" id="PTHR21452:SF4">
    <property type="entry name" value="EXPORTIN-6"/>
    <property type="match status" value="1"/>
</dbReference>
<keyword evidence="4" id="KW-0813">Transport</keyword>
<evidence type="ECO:0000256" key="7">
    <source>
        <dbReference type="ARBA" id="ARBA00022927"/>
    </source>
</evidence>
<dbReference type="PANTHER" id="PTHR21452">
    <property type="entry name" value="EXPORTIN-6"/>
    <property type="match status" value="1"/>
</dbReference>
<sequence>MDNIENVIIQCFDPTLSPKKKNELDNILNAFLNDDKSYQKVEFLLKTTANENVRFYCLNIFEDYIATRWHYLQIEDKLEIRNFIYNYLKENNSTLSKLIINKGIKIVVNIAKRDWPLEWPDLISDLLKLNNSFDELRLSYTIIKTINEEFTSSREDINASRKIELKQLFLEYVPMIINKMMTLLDNIYKEVFLMNNGSPINTNGTFEPNSFMLSPETQNANTYFNNLPIIGISPTSGFNSFNFSSPGSTNINNSIMDSQRKEICILILENLSQFFTWIPFSKECINSQYLSIILNYAQLYQENNVELGILAMSSINEIFSKNYVPIQFISILLDVASHTFEILKNLSVLRNIDNTYLEKFTEHLGLFITQHLKRAETYKDFPISDFLILFLNYSNTQPDIFSFERCLNLWYSLLEYFTDHVNDDEKEKMKIESYQPIMTQFFEQLLLKARFTTNEYNLNAFNDRAEDAEYQTELDHFTNVCADIVLKLSELYPECVLQKLLGLFFDDFQHMQSETTIHSVKNYARDMKLTLQCFGQIAYLFTSEFENNFTSTLQLIQQFMSVLSTCMENEIYLKGHSFTKLCVQLYNTIRLQIHWMVKWHSLCQNDEKSMKEFMEFLNRIINLCIIGFNDKCSDVLMSVSASLLNSITFTVRPAKLLIQPCIQSYLSVLNNQSIKWSIPVKQQIYSAFVNIFTLPGLNQSPSENEWVERTKALSQFIEQFGNVYYNQITQENFVSSMEYMKDDSRLLIIHTLTIFSAMLKSVSGESSNSKTVVFEVLKKYLPITFNLLQPYINDGEILLSIFDFLLNLFDNLQKQIGLPVISKTVNMFFSILNENQIQTIMFGDKKDADALIKFIQLLTVLAEDTSKTIYPLLPDIISYSINVIFKKCFANETPNLGRIQFSYYELIEKILINQWRYFFPNSLIKSMINKNINTEQEHRNEFIDFLNIILYSFKGKDINCIKKNIDTLNMLNEKCNLFSQDVFKDALMVNYLDILFEILLTKSLDFLRDDIIQIVYLIISNNYMLFSTNYIPHLLSEKCTNFSESQLDIINNYLNNIKKIFIFLKKWDFIMKDPILSISSIKKKAFDGLLANKGLRSLCWKIFLDYIPNLETSSWQIEINKERQHYEDLKNKFIFDPNKANKGENWNINNPLSLEEESPWKQYFENTKLQKTIRQDVERTFPDIQFFRNENVQNILCNILFIYCKLNQDISYRQGMHEILAPILMIIDNDKIDISNTTIQDDLMKSVLNSKYVEHDSFILFCQVMKGAKPWYEYNESISTAVDSSKEKFIVPIIAKCQRIQNEMLKVIDNDLYIALKKHEIEPQLYGLRWLRLLFSREFTMDEVLILWDGIFAEGNNLELVDWIVLVMLTHIREKIIGQEYSVCLTSLMKYPKLEDNKEIIQFVENARKLKANWVKLLSNNNEQHKEIQVNPNNHVKKNKFQSIMKSTDKRISWSGHDPLKFSKGSNKIYTLPSANNINEESKDHIYPKTSLHEKQLEEENNQLKLKVEDLELIIKNANNQINKCMKLMNEIKSNHLNDDEKVIDEHFNHDYNQLMLDMDILKRILGHKSQNHSLKKTLTPISTKANSKATEKHNIIEESSSMPNSLNSETPSTISISNSSTKPYYEKNIKHKDTINNSLPDSIQNKKSETSIHVSVNVKNSDLAKQSLNKFEEDKITSSQHKKEDDKDNNKNSLNPSSSSSLSNLSLSPITTSVVTATAISTMSSPKKDIINNKSNEFLMDSYKDNNNNIWNDSLKTQEYDSFEIKLDQSHRFDDIKLQDSNFGFQSLNSDNELQSTSKNGFNSISLVGNPWEDPWNKNNTAKLSPKISPFSMKIENSNINEQLKNKIISPTSLNFNPFENTINSPNGNNTMTSTNFFNDHNSNIEKNSDTYGKDSSHINSKSPLSSPILNASPVEKPKIETIESPMSASLNKEESSQKKSFIASSYNSSNSLFSTLTSSIKNNDLDKRIQENKKILFSHDDDKDQNKENSHLAFHSNIHQNKFNNTNTSHGLFNDDQDSEDIFEFIKHSKTKNTSQTTISFPNSYYKASDSNPSSNNTTPLTSPKPIHSNIKTNLSFKSSTFISNHRKSSTSSHFDYKAKKSSNMEYVEYDPLLSPNLKTEEPYRSNKDSFESIPIPTTNNEENFTNPIAPFITPTLGLSTTTTITNVSTNSSQKTRASTSTFYRITEEKHKSKKNDDLGVPVVIENIQSTTIDSLDTNKNAKPVLLDPLGAGVVHSLEF</sequence>
<evidence type="ECO:0000256" key="2">
    <source>
        <dbReference type="ARBA" id="ARBA00004496"/>
    </source>
</evidence>
<dbReference type="STRING" id="1754191.A0A1Y1VAM3"/>
<dbReference type="PROSITE" id="PS50086">
    <property type="entry name" value="TBC_RABGAP"/>
    <property type="match status" value="1"/>
</dbReference>
<evidence type="ECO:0000256" key="10">
    <source>
        <dbReference type="SAM" id="MobiDB-lite"/>
    </source>
</evidence>
<dbReference type="SUPFAM" id="SSF48371">
    <property type="entry name" value="ARM repeat"/>
    <property type="match status" value="1"/>
</dbReference>
<dbReference type="GO" id="GO:0005049">
    <property type="term" value="F:nuclear export signal receptor activity"/>
    <property type="evidence" value="ECO:0007669"/>
    <property type="project" value="InterPro"/>
</dbReference>
<evidence type="ECO:0000256" key="9">
    <source>
        <dbReference type="SAM" id="Coils"/>
    </source>
</evidence>
<dbReference type="FunFam" id="1.10.8.270:FF:000011">
    <property type="entry name" value="TBC1 domain family member 5"/>
    <property type="match status" value="1"/>
</dbReference>
<feature type="compositionally biased region" description="Basic and acidic residues" evidence="10">
    <location>
        <begin position="1672"/>
        <end position="1691"/>
    </location>
</feature>
<keyword evidence="6" id="KW-0963">Cytoplasm</keyword>
<protein>
    <recommendedName>
        <fullName evidence="11">Rab-GAP TBC domain-containing protein</fullName>
    </recommendedName>
</protein>
<dbReference type="SUPFAM" id="SSF47923">
    <property type="entry name" value="Ypt/Rab-GAP domain of gyp1p"/>
    <property type="match status" value="2"/>
</dbReference>
<evidence type="ECO:0000259" key="11">
    <source>
        <dbReference type="PROSITE" id="PS50086"/>
    </source>
</evidence>
<keyword evidence="8" id="KW-0539">Nucleus</keyword>
<keyword evidence="13" id="KW-1185">Reference proteome</keyword>
<feature type="compositionally biased region" description="Polar residues" evidence="10">
    <location>
        <begin position="1899"/>
        <end position="1911"/>
    </location>
</feature>
<evidence type="ECO:0000256" key="1">
    <source>
        <dbReference type="ARBA" id="ARBA00004123"/>
    </source>
</evidence>
<dbReference type="FunFam" id="1.10.472.80:FF:000038">
    <property type="entry name" value="TBC1 domain family member 5"/>
    <property type="match status" value="1"/>
</dbReference>
<dbReference type="Pfam" id="PF00566">
    <property type="entry name" value="RabGAP-TBC"/>
    <property type="match status" value="1"/>
</dbReference>
<evidence type="ECO:0000313" key="13">
    <source>
        <dbReference type="Proteomes" id="UP000193719"/>
    </source>
</evidence>
<feature type="region of interest" description="Disordered" evidence="10">
    <location>
        <begin position="1672"/>
        <end position="1706"/>
    </location>
</feature>
<dbReference type="InterPro" id="IPR011989">
    <property type="entry name" value="ARM-like"/>
</dbReference>
<comment type="caution">
    <text evidence="12">The sequence shown here is derived from an EMBL/GenBank/DDBJ whole genome shotgun (WGS) entry which is preliminary data.</text>
</comment>
<dbReference type="Proteomes" id="UP000193719">
    <property type="component" value="Unassembled WGS sequence"/>
</dbReference>
<accession>A0A1Y1VAM3</accession>
<keyword evidence="7" id="KW-0653">Protein transport</keyword>
<dbReference type="EMBL" id="MCFH01000018">
    <property type="protein sequence ID" value="ORX51412.1"/>
    <property type="molecule type" value="Genomic_DNA"/>
</dbReference>
<feature type="compositionally biased region" description="Polar residues" evidence="10">
    <location>
        <begin position="1598"/>
        <end position="1607"/>
    </location>
</feature>
<dbReference type="Gene3D" id="1.10.472.80">
    <property type="entry name" value="Ypt/Rab-GAP domain of gyp1p, domain 3"/>
    <property type="match status" value="1"/>
</dbReference>
<evidence type="ECO:0000256" key="6">
    <source>
        <dbReference type="ARBA" id="ARBA00022490"/>
    </source>
</evidence>
<name>A0A1Y1VAM3_9FUNG</name>
<dbReference type="GO" id="GO:0006611">
    <property type="term" value="P:protein export from nucleus"/>
    <property type="evidence" value="ECO:0007669"/>
    <property type="project" value="InterPro"/>
</dbReference>
<organism evidence="12 13">
    <name type="scientific">Piromyces finnis</name>
    <dbReference type="NCBI Taxonomy" id="1754191"/>
    <lineage>
        <taxon>Eukaryota</taxon>
        <taxon>Fungi</taxon>
        <taxon>Fungi incertae sedis</taxon>
        <taxon>Chytridiomycota</taxon>
        <taxon>Chytridiomycota incertae sedis</taxon>
        <taxon>Neocallimastigomycetes</taxon>
        <taxon>Neocallimastigales</taxon>
        <taxon>Neocallimastigaceae</taxon>
        <taxon>Piromyces</taxon>
    </lineage>
</organism>
<dbReference type="Pfam" id="PF08389">
    <property type="entry name" value="Xpo1"/>
    <property type="match status" value="1"/>
</dbReference>
<dbReference type="InterPro" id="IPR013598">
    <property type="entry name" value="Exportin-1/Importin-b-like"/>
</dbReference>
<dbReference type="InterPro" id="IPR035969">
    <property type="entry name" value="Rab-GAP_TBC_sf"/>
</dbReference>
<feature type="region of interest" description="Disordered" evidence="10">
    <location>
        <begin position="1880"/>
        <end position="1915"/>
    </location>
</feature>
<comment type="subcellular location">
    <subcellularLocation>
        <location evidence="2">Cytoplasm</location>
    </subcellularLocation>
    <subcellularLocation>
        <location evidence="1">Nucleus</location>
    </subcellularLocation>
</comment>
<feature type="coiled-coil region" evidence="9">
    <location>
        <begin position="1494"/>
        <end position="1535"/>
    </location>
</feature>
<comment type="similarity">
    <text evidence="3">Belongs to the exportin family.</text>
</comment>
<dbReference type="InterPro" id="IPR040016">
    <property type="entry name" value="XPO6"/>
</dbReference>
<dbReference type="Gene3D" id="1.10.8.270">
    <property type="entry name" value="putative rabgap domain of human tbc1 domain family member 14 like domains"/>
    <property type="match status" value="1"/>
</dbReference>
<feature type="compositionally biased region" description="Low complexity" evidence="10">
    <location>
        <begin position="2051"/>
        <end position="2066"/>
    </location>
</feature>
<feature type="compositionally biased region" description="Basic and acidic residues" evidence="10">
    <location>
        <begin position="1884"/>
        <end position="1898"/>
    </location>
</feature>
<feature type="compositionally biased region" description="Low complexity" evidence="10">
    <location>
        <begin position="1608"/>
        <end position="1621"/>
    </location>
</feature>
<dbReference type="InterPro" id="IPR016024">
    <property type="entry name" value="ARM-type_fold"/>
</dbReference>
<evidence type="ECO:0000256" key="4">
    <source>
        <dbReference type="ARBA" id="ARBA00022448"/>
    </source>
</evidence>
<keyword evidence="5" id="KW-0343">GTPase activation</keyword>
<dbReference type="InterPro" id="IPR000195">
    <property type="entry name" value="Rab-GAP-TBC_dom"/>
</dbReference>
<keyword evidence="9" id="KW-0175">Coiled coil</keyword>
<dbReference type="OrthoDB" id="10261013at2759"/>
<feature type="compositionally biased region" description="Low complexity" evidence="10">
    <location>
        <begin position="1692"/>
        <end position="1706"/>
    </location>
</feature>
<proteinExistence type="inferred from homology"/>
<dbReference type="GO" id="GO:0005634">
    <property type="term" value="C:nucleus"/>
    <property type="evidence" value="ECO:0007669"/>
    <property type="project" value="UniProtKB-SubCell"/>
</dbReference>
<dbReference type="SMART" id="SM00164">
    <property type="entry name" value="TBC"/>
    <property type="match status" value="1"/>
</dbReference>
<dbReference type="Gene3D" id="1.25.10.10">
    <property type="entry name" value="Leucine-rich Repeat Variant"/>
    <property type="match status" value="1"/>
</dbReference>
<feature type="region of interest" description="Disordered" evidence="10">
    <location>
        <begin position="1597"/>
        <end position="1621"/>
    </location>
</feature>
<dbReference type="GO" id="GO:0005096">
    <property type="term" value="F:GTPase activator activity"/>
    <property type="evidence" value="ECO:0007669"/>
    <property type="project" value="UniProtKB-KW"/>
</dbReference>
<reference evidence="12 13" key="1">
    <citation type="submission" date="2016-08" db="EMBL/GenBank/DDBJ databases">
        <title>Genomes of anaerobic fungi encode conserved fungal cellulosomes for biomass hydrolysis.</title>
        <authorList>
            <consortium name="DOE Joint Genome Institute"/>
            <person name="Haitjema C.H."/>
            <person name="Gilmore S.P."/>
            <person name="Henske J.K."/>
            <person name="Solomon K.V."/>
            <person name="De Groot R."/>
            <person name="Kuo A."/>
            <person name="Mondo S.J."/>
            <person name="Salamov A.A."/>
            <person name="Labutti K."/>
            <person name="Zhao Z."/>
            <person name="Chiniquy J."/>
            <person name="Barry K."/>
            <person name="Brewer H.M."/>
            <person name="Purvine S.O."/>
            <person name="Wright A.T."/>
            <person name="Boxma B."/>
            <person name="Van Alen T."/>
            <person name="Hackstein J.H."/>
            <person name="Baker S.E."/>
            <person name="Grigoriev I.V."/>
            <person name="O'Malley M.A."/>
        </authorList>
    </citation>
    <scope>NUCLEOTIDE SEQUENCE [LARGE SCALE GENOMIC DNA]</scope>
    <source>
        <strain evidence="13">finn</strain>
    </source>
</reference>
<evidence type="ECO:0000313" key="12">
    <source>
        <dbReference type="EMBL" id="ORX51412.1"/>
    </source>
</evidence>
<reference evidence="12 13" key="2">
    <citation type="submission" date="2016-08" db="EMBL/GenBank/DDBJ databases">
        <title>Pervasive Adenine N6-methylation of Active Genes in Fungi.</title>
        <authorList>
            <consortium name="DOE Joint Genome Institute"/>
            <person name="Mondo S.J."/>
            <person name="Dannebaum R.O."/>
            <person name="Kuo R.C."/>
            <person name="Labutti K."/>
            <person name="Haridas S."/>
            <person name="Kuo A."/>
            <person name="Salamov A."/>
            <person name="Ahrendt S.R."/>
            <person name="Lipzen A."/>
            <person name="Sullivan W."/>
            <person name="Andreopoulos W.B."/>
            <person name="Clum A."/>
            <person name="Lindquist E."/>
            <person name="Daum C."/>
            <person name="Ramamoorthy G.K."/>
            <person name="Gryganskyi A."/>
            <person name="Culley D."/>
            <person name="Magnuson J.K."/>
            <person name="James T.Y."/>
            <person name="O'Malley M.A."/>
            <person name="Stajich J.E."/>
            <person name="Spatafora J.W."/>
            <person name="Visel A."/>
            <person name="Grigoriev I.V."/>
        </authorList>
    </citation>
    <scope>NUCLEOTIDE SEQUENCE [LARGE SCALE GENOMIC DNA]</scope>
    <source>
        <strain evidence="13">finn</strain>
    </source>
</reference>
<gene>
    <name evidence="12" type="ORF">BCR36DRAFT_351154</name>
</gene>